<evidence type="ECO:0000256" key="3">
    <source>
        <dbReference type="ARBA" id="ARBA00022691"/>
    </source>
</evidence>
<dbReference type="PROSITE" id="PS01184">
    <property type="entry name" value="UBIE_2"/>
    <property type="match status" value="1"/>
</dbReference>
<dbReference type="Pfam" id="PF08242">
    <property type="entry name" value="Methyltransf_12"/>
    <property type="match status" value="1"/>
</dbReference>
<keyword evidence="6" id="KW-1185">Reference proteome</keyword>
<dbReference type="GO" id="GO:0032259">
    <property type="term" value="P:methylation"/>
    <property type="evidence" value="ECO:0007669"/>
    <property type="project" value="UniProtKB-KW"/>
</dbReference>
<proteinExistence type="predicted"/>
<evidence type="ECO:0000256" key="2">
    <source>
        <dbReference type="ARBA" id="ARBA00022679"/>
    </source>
</evidence>
<dbReference type="InterPro" id="IPR023576">
    <property type="entry name" value="UbiE/COQ5_MeTrFase_CS"/>
</dbReference>
<dbReference type="RefSeq" id="WP_268918467.1">
    <property type="nucleotide sequence ID" value="NZ_JAPTMY010000042.1"/>
</dbReference>
<dbReference type="Proteomes" id="UP001072034">
    <property type="component" value="Unassembled WGS sequence"/>
</dbReference>
<dbReference type="Gene3D" id="3.40.50.150">
    <property type="entry name" value="Vaccinia Virus protein VP39"/>
    <property type="match status" value="1"/>
</dbReference>
<protein>
    <submittedName>
        <fullName evidence="5">Class I SAM-dependent methyltransferase</fullName>
    </submittedName>
</protein>
<reference evidence="5" key="1">
    <citation type="submission" date="2022-10" db="EMBL/GenBank/DDBJ databases">
        <title>Genome sequence of Actinomyces israelii ATCC 10048.</title>
        <authorList>
            <person name="Watt R.M."/>
            <person name="Tong W.M."/>
        </authorList>
    </citation>
    <scope>NUCLEOTIDE SEQUENCE</scope>
    <source>
        <strain evidence="5">ATCC 10048</strain>
    </source>
</reference>
<accession>A0ABT4IDE7</accession>
<evidence type="ECO:0000256" key="1">
    <source>
        <dbReference type="ARBA" id="ARBA00022603"/>
    </source>
</evidence>
<dbReference type="EMBL" id="JAPTMY010000042">
    <property type="protein sequence ID" value="MCZ0859200.1"/>
    <property type="molecule type" value="Genomic_DNA"/>
</dbReference>
<gene>
    <name evidence="5" type="ORF">OHJ16_14245</name>
</gene>
<organism evidence="5 6">
    <name type="scientific">Actinomyces israelii</name>
    <dbReference type="NCBI Taxonomy" id="1659"/>
    <lineage>
        <taxon>Bacteria</taxon>
        <taxon>Bacillati</taxon>
        <taxon>Actinomycetota</taxon>
        <taxon>Actinomycetes</taxon>
        <taxon>Actinomycetales</taxon>
        <taxon>Actinomycetaceae</taxon>
        <taxon>Actinomyces</taxon>
    </lineage>
</organism>
<dbReference type="InterPro" id="IPR029063">
    <property type="entry name" value="SAM-dependent_MTases_sf"/>
</dbReference>
<dbReference type="SUPFAM" id="SSF53335">
    <property type="entry name" value="S-adenosyl-L-methionine-dependent methyltransferases"/>
    <property type="match status" value="1"/>
</dbReference>
<keyword evidence="3" id="KW-0949">S-adenosyl-L-methionine</keyword>
<keyword evidence="2" id="KW-0808">Transferase</keyword>
<feature type="domain" description="Methyltransferase type 12" evidence="4">
    <location>
        <begin position="474"/>
        <end position="574"/>
    </location>
</feature>
<keyword evidence="1 5" id="KW-0489">Methyltransferase</keyword>
<evidence type="ECO:0000259" key="4">
    <source>
        <dbReference type="Pfam" id="PF08242"/>
    </source>
</evidence>
<name>A0ABT4IDE7_9ACTO</name>
<evidence type="ECO:0000313" key="6">
    <source>
        <dbReference type="Proteomes" id="UP001072034"/>
    </source>
</evidence>
<comment type="caution">
    <text evidence="5">The sequence shown here is derived from an EMBL/GenBank/DDBJ whole genome shotgun (WGS) entry which is preliminary data.</text>
</comment>
<sequence length="648" mass="67261">MAVHDHRLRVVGELPAPTAAMLRDAGYRFAPDAGLIWAAPGAAPELPDGACESASLVVLQPPIRAKDYAQVLRAARASGVPVRIADPGRRLAAVGHFVLAAGALRGLGPVAAVEASADADQIYGLLHMINDALGRIRLGERDPSSGTCSGTIGPARLRIRVEQRQVLRITLLCAAGELILPGPHGPALWQPLRGAAEPVAPVAAPTDPAEDLREAVRAELRAPESTAAALGRAQKEMSLCRLADQLTGCRHDAEASSAPRPSGSPQPVHAADLFAGPCEKVLPAPFAELARQTADAAGSAAVDPQQVDGLAQAAAVTDAFSRAAMYEAVLPALPAASVPEAVAALDTSPRHAWLVRRWLAALVDSGALRTDEGGSLSASAEPAAVSGRALAEAYARLGFDPLMARLHGDIAARLGQLIRDRTTIEEILFAGRDIVPALAAYQDNVASRYLNAALADAVSRVASAGPLGRRLRVVELGAGAGVCTAAVLDALRETEADYLVTDISPTLLSAAEERFGAAVRLGLLNIDADLIDQGCGLRPGAADAVVAANVLHNAADIGRSLRRIRRVLRPGGVLAVVESTRDSHAVLTSMAFLLSPPEGARATDEVFLDRQSWRHEMAGAGFAVAFDLPGQHSPLALSGQHLVLGVAL</sequence>
<dbReference type="CDD" id="cd02440">
    <property type="entry name" value="AdoMet_MTases"/>
    <property type="match status" value="1"/>
</dbReference>
<dbReference type="GO" id="GO:0008168">
    <property type="term" value="F:methyltransferase activity"/>
    <property type="evidence" value="ECO:0007669"/>
    <property type="project" value="UniProtKB-KW"/>
</dbReference>
<evidence type="ECO:0000313" key="5">
    <source>
        <dbReference type="EMBL" id="MCZ0859200.1"/>
    </source>
</evidence>
<dbReference type="InterPro" id="IPR013217">
    <property type="entry name" value="Methyltransf_12"/>
</dbReference>